<proteinExistence type="predicted"/>
<gene>
    <name evidence="2" type="ORF">SNE40_002325</name>
</gene>
<evidence type="ECO:0000313" key="3">
    <source>
        <dbReference type="Proteomes" id="UP001347796"/>
    </source>
</evidence>
<dbReference type="AlphaFoldDB" id="A0AAN8K0X0"/>
<dbReference type="Proteomes" id="UP001347796">
    <property type="component" value="Unassembled WGS sequence"/>
</dbReference>
<dbReference type="InterPro" id="IPR013320">
    <property type="entry name" value="ConA-like_dom_sf"/>
</dbReference>
<reference evidence="2 3" key="1">
    <citation type="submission" date="2024-01" db="EMBL/GenBank/DDBJ databases">
        <title>The genome of the rayed Mediterranean limpet Patella caerulea (Linnaeus, 1758).</title>
        <authorList>
            <person name="Anh-Thu Weber A."/>
            <person name="Halstead-Nussloch G."/>
        </authorList>
    </citation>
    <scope>NUCLEOTIDE SEQUENCE [LARGE SCALE GENOMIC DNA]</scope>
    <source>
        <strain evidence="2">AATW-2023a</strain>
        <tissue evidence="2">Whole specimen</tissue>
    </source>
</reference>
<organism evidence="2 3">
    <name type="scientific">Patella caerulea</name>
    <name type="common">Rayed Mediterranean limpet</name>
    <dbReference type="NCBI Taxonomy" id="87958"/>
    <lineage>
        <taxon>Eukaryota</taxon>
        <taxon>Metazoa</taxon>
        <taxon>Spiralia</taxon>
        <taxon>Lophotrochozoa</taxon>
        <taxon>Mollusca</taxon>
        <taxon>Gastropoda</taxon>
        <taxon>Patellogastropoda</taxon>
        <taxon>Patelloidea</taxon>
        <taxon>Patellidae</taxon>
        <taxon>Patella</taxon>
    </lineage>
</organism>
<keyword evidence="3" id="KW-1185">Reference proteome</keyword>
<dbReference type="InterPro" id="IPR003609">
    <property type="entry name" value="Pan_app"/>
</dbReference>
<feature type="domain" description="Apple" evidence="1">
    <location>
        <begin position="486"/>
        <end position="568"/>
    </location>
</feature>
<evidence type="ECO:0000313" key="2">
    <source>
        <dbReference type="EMBL" id="KAK6190463.1"/>
    </source>
</evidence>
<sequence length="568" mass="62932">MVTTTVVNGLLVQPKYLWPLSGETFKFEVQNGGNVQSPANGECLAVGPGHPTLSYNAMYFDRAANSHVDITIPSQTINDVGFSAFFYSMDEDGVVFHYKSDNQDPADYLSELIVKVKGGSLKAEIDSRALDIGRLKMPTKLPYNIPVNEWTMVTFTNSYNPGVTRLYINTFVEPYSHPFILRLRTPGKLRFGAELTSTGLVSPFKGFITCAALYTVATGFGNQQDLLQHCSKTNWPNPAPTPPCQIWFEETTTASVSTELPEHKPAIIYIWSMDDASTEYNVFTMDNTSNVDCPRYGKPHPEFPHNSVHFDGSVMSGLQTTIAFNELIGSFTLAGYIVPRSSTSGVVFQLIMESSLTSLFRVDIIGADLLFKSFDPFGGACSSVLLSGVITADQWQLLAIEKNNVTNNWTILLDSARYAANSICGDWTMSNFKVVVSIGTTATEVVGFYGDIRWLILFDGVFDEEVDEEIKDVCLGNNTLGSNLKCSSTKTGSRYHIRLKTGYKVPDEIQAIETMISKSLTYCAVQCYFSAYCRSFSWNQNGGCLLYDFVTLRGLIISTETNYYAVRN</sequence>
<name>A0AAN8K0X0_PATCE</name>
<accession>A0AAN8K0X0</accession>
<evidence type="ECO:0000259" key="1">
    <source>
        <dbReference type="PROSITE" id="PS50948"/>
    </source>
</evidence>
<dbReference type="Pfam" id="PF00024">
    <property type="entry name" value="PAN_1"/>
    <property type="match status" value="1"/>
</dbReference>
<protein>
    <recommendedName>
        <fullName evidence="1">Apple domain-containing protein</fullName>
    </recommendedName>
</protein>
<dbReference type="EMBL" id="JAZGQO010000002">
    <property type="protein sequence ID" value="KAK6190463.1"/>
    <property type="molecule type" value="Genomic_DNA"/>
</dbReference>
<dbReference type="SUPFAM" id="SSF49899">
    <property type="entry name" value="Concanavalin A-like lectins/glucanases"/>
    <property type="match status" value="2"/>
</dbReference>
<comment type="caution">
    <text evidence="2">The sequence shown here is derived from an EMBL/GenBank/DDBJ whole genome shotgun (WGS) entry which is preliminary data.</text>
</comment>
<dbReference type="Gene3D" id="2.60.120.200">
    <property type="match status" value="1"/>
</dbReference>
<dbReference type="PROSITE" id="PS50948">
    <property type="entry name" value="PAN"/>
    <property type="match status" value="1"/>
</dbReference>